<dbReference type="InterPro" id="IPR050312">
    <property type="entry name" value="IolE/XylAMocC-like"/>
</dbReference>
<keyword evidence="4" id="KW-1185">Reference proteome</keyword>
<evidence type="ECO:0000259" key="2">
    <source>
        <dbReference type="Pfam" id="PF01261"/>
    </source>
</evidence>
<dbReference type="EMBL" id="CP019603">
    <property type="protein sequence ID" value="ARU17832.1"/>
    <property type="molecule type" value="Genomic_DNA"/>
</dbReference>
<dbReference type="AlphaFoldDB" id="A0A1Z1FGE6"/>
<reference evidence="3 4" key="1">
    <citation type="submission" date="2017-01" db="EMBL/GenBank/DDBJ databases">
        <title>Complete genome sequence of esterase-producing bacterium Croceicoccus marinus E4A9.</title>
        <authorList>
            <person name="Wu Y.-H."/>
            <person name="Cheng H."/>
            <person name="Xu L."/>
            <person name="Huo Y.-Y."/>
            <person name="Wang C.-S."/>
            <person name="Xu X.-W."/>
        </authorList>
    </citation>
    <scope>NUCLEOTIDE SEQUENCE [LARGE SCALE GENOMIC DNA]</scope>
    <source>
        <strain evidence="3 4">E4A9</strain>
        <plasmid evidence="4">Plasmid pcme4a9i</plasmid>
    </source>
</reference>
<dbReference type="SUPFAM" id="SSF51658">
    <property type="entry name" value="Xylose isomerase-like"/>
    <property type="match status" value="1"/>
</dbReference>
<dbReference type="STRING" id="450378.GCA_001661675_03197"/>
<feature type="domain" description="Xylose isomerase-like TIM barrel" evidence="2">
    <location>
        <begin position="51"/>
        <end position="270"/>
    </location>
</feature>
<evidence type="ECO:0000256" key="1">
    <source>
        <dbReference type="SAM" id="SignalP"/>
    </source>
</evidence>
<proteinExistence type="predicted"/>
<keyword evidence="1" id="KW-0732">Signal</keyword>
<evidence type="ECO:0000313" key="3">
    <source>
        <dbReference type="EMBL" id="ARU17832.1"/>
    </source>
</evidence>
<dbReference type="InterPro" id="IPR013022">
    <property type="entry name" value="Xyl_isomerase-like_TIM-brl"/>
</dbReference>
<dbReference type="Pfam" id="PF01261">
    <property type="entry name" value="AP_endonuc_2"/>
    <property type="match status" value="1"/>
</dbReference>
<feature type="chain" id="PRO_5011780131" description="Xylose isomerase-like TIM barrel domain-containing protein" evidence="1">
    <location>
        <begin position="20"/>
        <end position="292"/>
    </location>
</feature>
<gene>
    <name evidence="3" type="ORF">A9D14_15910</name>
</gene>
<dbReference type="InterPro" id="IPR036237">
    <property type="entry name" value="Xyl_isomerase-like_sf"/>
</dbReference>
<dbReference type="PROSITE" id="PS51257">
    <property type="entry name" value="PROKAR_LIPOPROTEIN"/>
    <property type="match status" value="1"/>
</dbReference>
<organism evidence="3 4">
    <name type="scientific">Croceicoccus marinus</name>
    <dbReference type="NCBI Taxonomy" id="450378"/>
    <lineage>
        <taxon>Bacteria</taxon>
        <taxon>Pseudomonadati</taxon>
        <taxon>Pseudomonadota</taxon>
        <taxon>Alphaproteobacteria</taxon>
        <taxon>Sphingomonadales</taxon>
        <taxon>Erythrobacteraceae</taxon>
        <taxon>Croceicoccus</taxon>
    </lineage>
</organism>
<protein>
    <recommendedName>
        <fullName evidence="2">Xylose isomerase-like TIM barrel domain-containing protein</fullName>
    </recommendedName>
</protein>
<dbReference type="Gene3D" id="3.20.20.150">
    <property type="entry name" value="Divalent-metal-dependent TIM barrel enzymes"/>
    <property type="match status" value="1"/>
</dbReference>
<geneLocation type="plasmid" evidence="4">
    <name>pcme4a9i</name>
</geneLocation>
<feature type="signal peptide" evidence="1">
    <location>
        <begin position="1"/>
        <end position="19"/>
    </location>
</feature>
<sequence length="292" mass="30904">MRRRQLLAGVGAVGLGACAAPMANPPRAGRPLGLAQLTVAQALKDDYEGTLRRAKALGYTHFGFPLGPQSPRHGAPRDPVEVAASCRRAGLTVGTVRLAHTPDYPRQMQLAARLGAGIAAQSAADVFFTGTVPGRTTRADFERWMLRLGQMASAARDEGLRLVYHNHDWDHVPLDGLTPLELIAQRFAPGEVDFEIDLGWAAAAGVDPLALVEGLGPRVLALHLKDLDRSCSPPGCQRFVAPGEGDLDYAALMPRLDGLTDAIGYVEVDDPADGLLAAATGAATIRRARQAG</sequence>
<dbReference type="Proteomes" id="UP000195807">
    <property type="component" value="Plasmid pCME4A9I"/>
</dbReference>
<accession>A0A1Z1FGE6</accession>
<dbReference type="PANTHER" id="PTHR12110">
    <property type="entry name" value="HYDROXYPYRUVATE ISOMERASE"/>
    <property type="match status" value="1"/>
</dbReference>
<name>A0A1Z1FGE6_9SPHN</name>
<evidence type="ECO:0000313" key="4">
    <source>
        <dbReference type="Proteomes" id="UP000195807"/>
    </source>
</evidence>
<dbReference type="KEGG" id="cman:A9D14_15910"/>
<keyword evidence="3" id="KW-0614">Plasmid</keyword>
<dbReference type="PANTHER" id="PTHR12110:SF41">
    <property type="entry name" value="INOSOSE DEHYDRATASE"/>
    <property type="match status" value="1"/>
</dbReference>